<gene>
    <name evidence="4" type="ORF">KM031_11175</name>
</gene>
<proteinExistence type="predicted"/>
<name>A0A975P6S0_9RHOB</name>
<evidence type="ECO:0000313" key="5">
    <source>
        <dbReference type="Proteomes" id="UP000679352"/>
    </source>
</evidence>
<dbReference type="Pfam" id="PF13600">
    <property type="entry name" value="DUF4140"/>
    <property type="match status" value="1"/>
</dbReference>
<dbReference type="Pfam" id="PF13598">
    <property type="entry name" value="DUF4139"/>
    <property type="match status" value="1"/>
</dbReference>
<accession>A0A975P6S0</accession>
<feature type="signal peptide" evidence="1">
    <location>
        <begin position="1"/>
        <end position="16"/>
    </location>
</feature>
<dbReference type="InterPro" id="IPR037291">
    <property type="entry name" value="DUF4139"/>
</dbReference>
<organism evidence="4 5">
    <name type="scientific">Gemmobacter fulvus</name>
    <dbReference type="NCBI Taxonomy" id="2840474"/>
    <lineage>
        <taxon>Bacteria</taxon>
        <taxon>Pseudomonadati</taxon>
        <taxon>Pseudomonadota</taxon>
        <taxon>Alphaproteobacteria</taxon>
        <taxon>Rhodobacterales</taxon>
        <taxon>Paracoccaceae</taxon>
        <taxon>Gemmobacter</taxon>
    </lineage>
</organism>
<dbReference type="PANTHER" id="PTHR31005:SF8">
    <property type="entry name" value="DUF4139 DOMAIN-CONTAINING PROTEIN"/>
    <property type="match status" value="1"/>
</dbReference>
<dbReference type="EMBL" id="CP076361">
    <property type="protein sequence ID" value="QWK89411.1"/>
    <property type="molecule type" value="Genomic_DNA"/>
</dbReference>
<evidence type="ECO:0000256" key="1">
    <source>
        <dbReference type="SAM" id="SignalP"/>
    </source>
</evidence>
<protein>
    <submittedName>
        <fullName evidence="4">DUF4139 domain-containing protein</fullName>
    </submittedName>
</protein>
<dbReference type="PANTHER" id="PTHR31005">
    <property type="entry name" value="DUF4139 DOMAIN-CONTAINING PROTEIN"/>
    <property type="match status" value="1"/>
</dbReference>
<dbReference type="KEGG" id="gfu:KM031_11175"/>
<keyword evidence="1" id="KW-0732">Signal</keyword>
<keyword evidence="5" id="KW-1185">Reference proteome</keyword>
<evidence type="ECO:0000259" key="2">
    <source>
        <dbReference type="Pfam" id="PF13598"/>
    </source>
</evidence>
<reference evidence="4" key="1">
    <citation type="submission" date="2021-06" db="EMBL/GenBank/DDBJ databases">
        <title>Direct submission.</title>
        <authorList>
            <person name="Lee C.-S."/>
            <person name="Jin L."/>
        </authorList>
    </citation>
    <scope>NUCLEOTIDE SEQUENCE</scope>
    <source>
        <strain evidence="4">Con5</strain>
    </source>
</reference>
<dbReference type="NCBIfam" id="TIGR02231">
    <property type="entry name" value="mucoidy inhibitor MuiA family protein"/>
    <property type="match status" value="1"/>
</dbReference>
<feature type="domain" description="DUF4139" evidence="2">
    <location>
        <begin position="219"/>
        <end position="523"/>
    </location>
</feature>
<dbReference type="Proteomes" id="UP000679352">
    <property type="component" value="Chromosome"/>
</dbReference>
<evidence type="ECO:0000259" key="3">
    <source>
        <dbReference type="Pfam" id="PF13600"/>
    </source>
</evidence>
<dbReference type="AlphaFoldDB" id="A0A975P6S0"/>
<dbReference type="RefSeq" id="WP_215504825.1">
    <property type="nucleotide sequence ID" value="NZ_CP076361.1"/>
</dbReference>
<feature type="chain" id="PRO_5038145287" evidence="1">
    <location>
        <begin position="17"/>
        <end position="528"/>
    </location>
</feature>
<dbReference type="InterPro" id="IPR025554">
    <property type="entry name" value="DUF4140"/>
</dbReference>
<sequence>MRRLLPLLFLPAPVFADTIVAPSTVTAVTIYPQGAEVTREVQFSAPAGRHDLRIADLPASTVPDLIRLASEETALGSFTFQEAGLIPVDPPAMPDLDAAISAAQATRDAAALARDRIAARIEAAEAQVGFLRGMTAEVTSQPPAEIAALSQMIGSEVLAAREAMLTARAEQAAADRVLAEADTALAEALAAREEVRAAQADKAQLTVAITQAADGAGRLTLRHFVEDAAWRPVYDATLIRSPAPALTLNRGALISQFSGEDWRGVALTLSTARPSDQAAPSLLWPELRRAELPEPERAYKSGAMEDMAVAAAPVAEVETAVPAMQGDVVVYQVPAAVDLATGVADLRVALGDLSFTPEIEARAVPRADSTAFVMATFTNGAEILLPGEVVLLRDGTLVGRSALELTPARGEIELAFGAIDGLKLTRDMPQNSQGDAGFLSSDTARSEAALLRVENLTEEAWPLHVIDQIPYSEQDELAITYSATPAPTETDPDGARGLLGWRFDLAPGAVQEIALTVQLRWPEGMELR</sequence>
<evidence type="ECO:0000313" key="4">
    <source>
        <dbReference type="EMBL" id="QWK89411.1"/>
    </source>
</evidence>
<dbReference type="InterPro" id="IPR011935">
    <property type="entry name" value="CHP02231"/>
</dbReference>
<feature type="domain" description="DUF4140" evidence="3">
    <location>
        <begin position="28"/>
        <end position="131"/>
    </location>
</feature>